<evidence type="ECO:0000256" key="1">
    <source>
        <dbReference type="ARBA" id="ARBA00000109"/>
    </source>
</evidence>
<dbReference type="SUPFAM" id="SSF69065">
    <property type="entry name" value="RNase III domain-like"/>
    <property type="match status" value="1"/>
</dbReference>
<evidence type="ECO:0000313" key="14">
    <source>
        <dbReference type="Proteomes" id="UP000298685"/>
    </source>
</evidence>
<keyword evidence="10" id="KW-0479">Metal-binding</keyword>
<dbReference type="CDD" id="cd10845">
    <property type="entry name" value="DSRM_RNAse_III_family"/>
    <property type="match status" value="1"/>
</dbReference>
<evidence type="ECO:0000256" key="9">
    <source>
        <dbReference type="ARBA" id="ARBA00022884"/>
    </source>
</evidence>
<reference evidence="13 14" key="1">
    <citation type="submission" date="2018-10" db="EMBL/GenBank/DDBJ databases">
        <title>Comparative functional genomics of the obligate endosymbiont Buchnera aphidicola.</title>
        <authorList>
            <person name="Chong R.A."/>
        </authorList>
    </citation>
    <scope>NUCLEOTIDE SEQUENCE [LARGE SCALE GENOMIC DNA]</scope>
    <source>
        <strain evidence="13 14">Ska</strain>
    </source>
</reference>
<dbReference type="InterPro" id="IPR011907">
    <property type="entry name" value="RNase_III"/>
</dbReference>
<dbReference type="OrthoDB" id="9805026at2"/>
<keyword evidence="8 10" id="KW-0378">Hydrolase</keyword>
<comment type="similarity">
    <text evidence="2">Belongs to the ribonuclease III family.</text>
</comment>
<feature type="binding site" evidence="10">
    <location>
        <position position="117"/>
    </location>
    <ligand>
        <name>Mg(2+)</name>
        <dbReference type="ChEBI" id="CHEBI:18420"/>
    </ligand>
</feature>
<keyword evidence="3 10" id="KW-0698">rRNA processing</keyword>
<dbReference type="GO" id="GO:0005737">
    <property type="term" value="C:cytoplasm"/>
    <property type="evidence" value="ECO:0007669"/>
    <property type="project" value="UniProtKB-SubCell"/>
</dbReference>
<accession>A0A4D6YCV3</accession>
<dbReference type="PROSITE" id="PS50137">
    <property type="entry name" value="DS_RBD"/>
    <property type="match status" value="1"/>
</dbReference>
<dbReference type="SMART" id="SM00358">
    <property type="entry name" value="DSRM"/>
    <property type="match status" value="1"/>
</dbReference>
<comment type="cofactor">
    <cofactor evidence="10">
        <name>Mg(2+)</name>
        <dbReference type="ChEBI" id="CHEBI:18420"/>
    </cofactor>
</comment>
<feature type="active site" evidence="10">
    <location>
        <position position="45"/>
    </location>
</feature>
<dbReference type="Proteomes" id="UP000298685">
    <property type="component" value="Chromosome"/>
</dbReference>
<dbReference type="SUPFAM" id="SSF54768">
    <property type="entry name" value="dsRNA-binding domain-like"/>
    <property type="match status" value="1"/>
</dbReference>
<keyword evidence="7 10" id="KW-0255">Endonuclease</keyword>
<dbReference type="EMBL" id="CP032999">
    <property type="protein sequence ID" value="QCI25973.1"/>
    <property type="molecule type" value="Genomic_DNA"/>
</dbReference>
<gene>
    <name evidence="10" type="primary">rnc</name>
    <name evidence="13" type="ORF">D9V78_00900</name>
</gene>
<comment type="subunit">
    <text evidence="10">Homodimer.</text>
</comment>
<evidence type="ECO:0000256" key="3">
    <source>
        <dbReference type="ARBA" id="ARBA00022552"/>
    </source>
</evidence>
<dbReference type="PANTHER" id="PTHR11207">
    <property type="entry name" value="RIBONUCLEASE III"/>
    <property type="match status" value="1"/>
</dbReference>
<dbReference type="AlphaFoldDB" id="A0A4D6YCV3"/>
<dbReference type="InterPro" id="IPR036389">
    <property type="entry name" value="RNase_III_sf"/>
</dbReference>
<evidence type="ECO:0000256" key="10">
    <source>
        <dbReference type="HAMAP-Rule" id="MF_00104"/>
    </source>
</evidence>
<comment type="subcellular location">
    <subcellularLocation>
        <location evidence="10">Cytoplasm</location>
    </subcellularLocation>
</comment>
<protein>
    <recommendedName>
        <fullName evidence="10">Ribonuclease 3</fullName>
        <ecNumber evidence="10">3.1.26.3</ecNumber>
    </recommendedName>
    <alternativeName>
        <fullName evidence="10">Ribonuclease III</fullName>
        <shortName evidence="10">RNase III</shortName>
    </alternativeName>
</protein>
<evidence type="ECO:0000313" key="13">
    <source>
        <dbReference type="EMBL" id="QCI25973.1"/>
    </source>
</evidence>
<dbReference type="SMART" id="SM00535">
    <property type="entry name" value="RIBOc"/>
    <property type="match status" value="1"/>
</dbReference>
<dbReference type="EC" id="3.1.26.3" evidence="10"/>
<keyword evidence="4 10" id="KW-0507">mRNA processing</keyword>
<dbReference type="CDD" id="cd00593">
    <property type="entry name" value="RIBOc"/>
    <property type="match status" value="1"/>
</dbReference>
<dbReference type="FunFam" id="1.10.1520.10:FF:000001">
    <property type="entry name" value="Ribonuclease 3"/>
    <property type="match status" value="1"/>
</dbReference>
<proteinExistence type="inferred from homology"/>
<dbReference type="GO" id="GO:0008033">
    <property type="term" value="P:tRNA processing"/>
    <property type="evidence" value="ECO:0007669"/>
    <property type="project" value="UniProtKB-KW"/>
</dbReference>
<dbReference type="PROSITE" id="PS00517">
    <property type="entry name" value="RNASE_3_1"/>
    <property type="match status" value="1"/>
</dbReference>
<dbReference type="Gene3D" id="1.10.1520.10">
    <property type="entry name" value="Ribonuclease III domain"/>
    <property type="match status" value="1"/>
</dbReference>
<feature type="domain" description="DRBM" evidence="11">
    <location>
        <begin position="155"/>
        <end position="225"/>
    </location>
</feature>
<dbReference type="GO" id="GO:0010468">
    <property type="term" value="P:regulation of gene expression"/>
    <property type="evidence" value="ECO:0007669"/>
    <property type="project" value="TreeGrafter"/>
</dbReference>
<dbReference type="GO" id="GO:0046872">
    <property type="term" value="F:metal ion binding"/>
    <property type="evidence" value="ECO:0007669"/>
    <property type="project" value="UniProtKB-KW"/>
</dbReference>
<evidence type="ECO:0000256" key="7">
    <source>
        <dbReference type="ARBA" id="ARBA00022759"/>
    </source>
</evidence>
<dbReference type="GO" id="GO:0003725">
    <property type="term" value="F:double-stranded RNA binding"/>
    <property type="evidence" value="ECO:0007669"/>
    <property type="project" value="TreeGrafter"/>
</dbReference>
<feature type="active site" evidence="10">
    <location>
        <position position="117"/>
    </location>
</feature>
<dbReference type="HAMAP" id="MF_00104">
    <property type="entry name" value="RNase_III"/>
    <property type="match status" value="1"/>
</dbReference>
<dbReference type="InterPro" id="IPR000999">
    <property type="entry name" value="RNase_III_dom"/>
</dbReference>
<dbReference type="PROSITE" id="PS50142">
    <property type="entry name" value="RNASE_3_2"/>
    <property type="match status" value="1"/>
</dbReference>
<evidence type="ECO:0000259" key="11">
    <source>
        <dbReference type="PROSITE" id="PS50137"/>
    </source>
</evidence>
<dbReference type="GO" id="GO:0006397">
    <property type="term" value="P:mRNA processing"/>
    <property type="evidence" value="ECO:0007669"/>
    <property type="project" value="UniProtKB-UniRule"/>
</dbReference>
<dbReference type="PANTHER" id="PTHR11207:SF0">
    <property type="entry name" value="RIBONUCLEASE 3"/>
    <property type="match status" value="1"/>
</dbReference>
<name>A0A4D6YCV3_9GAMM</name>
<keyword evidence="10" id="KW-0963">Cytoplasm</keyword>
<comment type="function">
    <text evidence="10">Digests double-stranded RNA. Involved in the processing of primary rRNA transcript to yield the immediate precursors to the large and small rRNAs (23S and 16S). Processes some mRNAs, and tRNAs when they are encoded in the rRNA operon. Processes pre-crRNA and tracrRNA of type II CRISPR loci if present in the organism.</text>
</comment>
<evidence type="ECO:0000256" key="4">
    <source>
        <dbReference type="ARBA" id="ARBA00022664"/>
    </source>
</evidence>
<feature type="binding site" evidence="10">
    <location>
        <position position="41"/>
    </location>
    <ligand>
        <name>Mg(2+)</name>
        <dbReference type="ChEBI" id="CHEBI:18420"/>
    </ligand>
</feature>
<keyword evidence="6 10" id="KW-0540">Nuclease</keyword>
<dbReference type="NCBIfam" id="TIGR02191">
    <property type="entry name" value="RNaseIII"/>
    <property type="match status" value="1"/>
</dbReference>
<dbReference type="Pfam" id="PF00035">
    <property type="entry name" value="dsrm"/>
    <property type="match status" value="1"/>
</dbReference>
<dbReference type="Pfam" id="PF14622">
    <property type="entry name" value="Ribonucleas_3_3"/>
    <property type="match status" value="1"/>
</dbReference>
<evidence type="ECO:0000256" key="2">
    <source>
        <dbReference type="ARBA" id="ARBA00010183"/>
    </source>
</evidence>
<keyword evidence="10" id="KW-0460">Magnesium</keyword>
<dbReference type="GO" id="GO:0004525">
    <property type="term" value="F:ribonuclease III activity"/>
    <property type="evidence" value="ECO:0007669"/>
    <property type="project" value="UniProtKB-UniRule"/>
</dbReference>
<keyword evidence="9 10" id="KW-0694">RNA-binding</keyword>
<sequence length="226" mass="25492">MNYIVIQKLQKIIGYSFKNKKILKRALTHCSAGNQHNERLEFLGDSILNFVISHALYKNFPDINEGDMSRMRAKLVRGKTLSKIANEFQLGRYLTLGPGEIKSGGAQRKSILANAIEALIGGIFLDSNILTINKLILLWYASRLNKINPKNTKKDAKTRLQEYLQSKNFSLPEYIIIQVYGETHNQLFTIQCNILNMKYSVIGFGSSKRKAEKNAALAALITLGIK</sequence>
<evidence type="ECO:0000256" key="8">
    <source>
        <dbReference type="ARBA" id="ARBA00022801"/>
    </source>
</evidence>
<keyword evidence="5 10" id="KW-0819">tRNA processing</keyword>
<dbReference type="Gene3D" id="3.30.160.20">
    <property type="match status" value="1"/>
</dbReference>
<comment type="catalytic activity">
    <reaction evidence="1 10">
        <text>Endonucleolytic cleavage to 5'-phosphomonoester.</text>
        <dbReference type="EC" id="3.1.26.3"/>
    </reaction>
</comment>
<evidence type="ECO:0000259" key="12">
    <source>
        <dbReference type="PROSITE" id="PS50142"/>
    </source>
</evidence>
<dbReference type="GO" id="GO:0019843">
    <property type="term" value="F:rRNA binding"/>
    <property type="evidence" value="ECO:0007669"/>
    <property type="project" value="UniProtKB-KW"/>
</dbReference>
<feature type="domain" description="RNase III" evidence="12">
    <location>
        <begin position="6"/>
        <end position="128"/>
    </location>
</feature>
<dbReference type="RefSeq" id="WP_158350519.1">
    <property type="nucleotide sequence ID" value="NZ_CP032999.1"/>
</dbReference>
<organism evidence="13 14">
    <name type="scientific">Buchnera aphidicola</name>
    <name type="common">Sarucallis kahawaluokalani</name>
    <dbReference type="NCBI Taxonomy" id="1241878"/>
    <lineage>
        <taxon>Bacteria</taxon>
        <taxon>Pseudomonadati</taxon>
        <taxon>Pseudomonadota</taxon>
        <taxon>Gammaproteobacteria</taxon>
        <taxon>Enterobacterales</taxon>
        <taxon>Erwiniaceae</taxon>
        <taxon>Buchnera</taxon>
    </lineage>
</organism>
<keyword evidence="10" id="KW-0699">rRNA-binding</keyword>
<dbReference type="GO" id="GO:0006364">
    <property type="term" value="P:rRNA processing"/>
    <property type="evidence" value="ECO:0007669"/>
    <property type="project" value="UniProtKB-UniRule"/>
</dbReference>
<evidence type="ECO:0000256" key="5">
    <source>
        <dbReference type="ARBA" id="ARBA00022694"/>
    </source>
</evidence>
<evidence type="ECO:0000256" key="6">
    <source>
        <dbReference type="ARBA" id="ARBA00022722"/>
    </source>
</evidence>
<dbReference type="InterPro" id="IPR014720">
    <property type="entry name" value="dsRBD_dom"/>
</dbReference>
<feature type="binding site" evidence="10">
    <location>
        <position position="114"/>
    </location>
    <ligand>
        <name>Mg(2+)</name>
        <dbReference type="ChEBI" id="CHEBI:18420"/>
    </ligand>
</feature>